<evidence type="ECO:0000313" key="4">
    <source>
        <dbReference type="EMBL" id="TCL33999.1"/>
    </source>
</evidence>
<comment type="similarity">
    <text evidence="2 3">Belongs to the YajQ family.</text>
</comment>
<dbReference type="AlphaFoldDB" id="A0A4R1PSI0"/>
<dbReference type="Proteomes" id="UP000295063">
    <property type="component" value="Unassembled WGS sequence"/>
</dbReference>
<dbReference type="PANTHER" id="PTHR30476">
    <property type="entry name" value="UPF0234 PROTEIN YAJQ"/>
    <property type="match status" value="1"/>
</dbReference>
<sequence length="164" mass="18571">MAKDCSFDVVSDVDMQEVDNAINQTVKEINQRFDFRGSKAEVKQEEDVIKLVADSDYKLQSIIDILHAKAVKRGISLKCFEYGKIEAGSHGTVRQTVTIKKGISKEKAKEVIATLKDSKLKVQAQIMDDQVRVSGKDKDELQKAIMKLKQCDFNIDLQFINFRS</sequence>
<dbReference type="Gene3D" id="3.30.70.860">
    <property type="match status" value="1"/>
</dbReference>
<evidence type="ECO:0000256" key="1">
    <source>
        <dbReference type="ARBA" id="ARBA00022741"/>
    </source>
</evidence>
<organism evidence="4 5">
    <name type="scientific">Anaerospora hongkongensis</name>
    <dbReference type="NCBI Taxonomy" id="244830"/>
    <lineage>
        <taxon>Bacteria</taxon>
        <taxon>Bacillati</taxon>
        <taxon>Bacillota</taxon>
        <taxon>Negativicutes</taxon>
        <taxon>Selenomonadales</taxon>
        <taxon>Sporomusaceae</taxon>
        <taxon>Anaerospora</taxon>
    </lineage>
</organism>
<dbReference type="HAMAP" id="MF_00632">
    <property type="entry name" value="UPF0234"/>
    <property type="match status" value="1"/>
</dbReference>
<evidence type="ECO:0000256" key="2">
    <source>
        <dbReference type="ARBA" id="ARBA00093450"/>
    </source>
</evidence>
<dbReference type="CDD" id="cd11740">
    <property type="entry name" value="YajQ_like"/>
    <property type="match status" value="1"/>
</dbReference>
<dbReference type="InterPro" id="IPR035571">
    <property type="entry name" value="UPF0234-like_C"/>
</dbReference>
<dbReference type="InterPro" id="IPR035570">
    <property type="entry name" value="UPF0234_N"/>
</dbReference>
<comment type="caution">
    <text evidence="4">The sequence shown here is derived from an EMBL/GenBank/DDBJ whole genome shotgun (WGS) entry which is preliminary data.</text>
</comment>
<name>A0A4R1PSI0_9FIRM</name>
<proteinExistence type="inferred from homology"/>
<dbReference type="RefSeq" id="WP_132083029.1">
    <property type="nucleotide sequence ID" value="NZ_DAIMLW010000156.1"/>
</dbReference>
<protein>
    <recommendedName>
        <fullName evidence="3">Nucleotide-binding protein EV210_116102</fullName>
    </recommendedName>
</protein>
<keyword evidence="5" id="KW-1185">Reference proteome</keyword>
<dbReference type="GO" id="GO:0005829">
    <property type="term" value="C:cytosol"/>
    <property type="evidence" value="ECO:0007669"/>
    <property type="project" value="TreeGrafter"/>
</dbReference>
<dbReference type="InterPro" id="IPR007551">
    <property type="entry name" value="YajQ/Smlt4090-like"/>
</dbReference>
<reference evidence="4 5" key="1">
    <citation type="submission" date="2019-03" db="EMBL/GenBank/DDBJ databases">
        <title>Genomic Encyclopedia of Type Strains, Phase IV (KMG-IV): sequencing the most valuable type-strain genomes for metagenomic binning, comparative biology and taxonomic classification.</title>
        <authorList>
            <person name="Goeker M."/>
        </authorList>
    </citation>
    <scope>NUCLEOTIDE SEQUENCE [LARGE SCALE GENOMIC DNA]</scope>
    <source>
        <strain evidence="4 5">DSM 15969</strain>
    </source>
</reference>
<evidence type="ECO:0000256" key="3">
    <source>
        <dbReference type="HAMAP-Rule" id="MF_00632"/>
    </source>
</evidence>
<accession>A0A4R1PSI0</accession>
<dbReference type="Pfam" id="PF04461">
    <property type="entry name" value="YajQ"/>
    <property type="match status" value="1"/>
</dbReference>
<evidence type="ECO:0000313" key="5">
    <source>
        <dbReference type="Proteomes" id="UP000295063"/>
    </source>
</evidence>
<dbReference type="Gene3D" id="3.30.70.990">
    <property type="entry name" value="YajQ-like, domain 2"/>
    <property type="match status" value="1"/>
</dbReference>
<keyword evidence="1 3" id="KW-0547">Nucleotide-binding</keyword>
<dbReference type="EMBL" id="SLUI01000016">
    <property type="protein sequence ID" value="TCL33999.1"/>
    <property type="molecule type" value="Genomic_DNA"/>
</dbReference>
<dbReference type="OrthoDB" id="9801447at2"/>
<dbReference type="GO" id="GO:0000166">
    <property type="term" value="F:nucleotide binding"/>
    <property type="evidence" value="ECO:0007669"/>
    <property type="project" value="UniProtKB-UniRule"/>
</dbReference>
<dbReference type="NCBIfam" id="NF003819">
    <property type="entry name" value="PRK05412.1"/>
    <property type="match status" value="1"/>
</dbReference>
<dbReference type="PANTHER" id="PTHR30476:SF0">
    <property type="entry name" value="UPF0234 PROTEIN YAJQ"/>
    <property type="match status" value="1"/>
</dbReference>
<gene>
    <name evidence="4" type="ORF">EV210_116102</name>
</gene>
<dbReference type="InterPro" id="IPR036183">
    <property type="entry name" value="YajQ-like_sf"/>
</dbReference>
<comment type="function">
    <text evidence="3">Nucleotide-binding protein.</text>
</comment>
<dbReference type="SUPFAM" id="SSF89963">
    <property type="entry name" value="YajQ-like"/>
    <property type="match status" value="2"/>
</dbReference>